<evidence type="ECO:0000313" key="1">
    <source>
        <dbReference type="EMBL" id="RTH03713.1"/>
    </source>
</evidence>
<keyword evidence="1" id="KW-0238">DNA-binding</keyword>
<dbReference type="RefSeq" id="WP_126177967.1">
    <property type="nucleotide sequence ID" value="NZ_PELN01000162.1"/>
</dbReference>
<gene>
    <name evidence="1" type="ORF">CSW45_06460</name>
</gene>
<comment type="caution">
    <text evidence="1">The sequence shown here is derived from an EMBL/GenBank/DDBJ whole genome shotgun (WGS) entry which is preliminary data.</text>
</comment>
<reference evidence="1 2" key="1">
    <citation type="journal article" date="2019" name="Extremophiles">
        <title>Biogeography of thermophiles and predominance of Thermus scotoductus in domestic water heaters.</title>
        <authorList>
            <person name="Wilpiszeski R.L."/>
            <person name="Zhang Z."/>
            <person name="House C.H."/>
        </authorList>
    </citation>
    <scope>NUCLEOTIDE SEQUENCE [LARGE SCALE GENOMIC DNA]</scope>
    <source>
        <strain evidence="1 2">32_S32</strain>
    </source>
</reference>
<dbReference type="AlphaFoldDB" id="A0A430R8T6"/>
<evidence type="ECO:0000313" key="2">
    <source>
        <dbReference type="Proteomes" id="UP000286910"/>
    </source>
</evidence>
<accession>A0A430R8T6</accession>
<dbReference type="GO" id="GO:0003677">
    <property type="term" value="F:DNA binding"/>
    <property type="evidence" value="ECO:0007669"/>
    <property type="project" value="UniProtKB-KW"/>
</dbReference>
<dbReference type="Proteomes" id="UP000286910">
    <property type="component" value="Unassembled WGS sequence"/>
</dbReference>
<dbReference type="Pfam" id="PF07751">
    <property type="entry name" value="Abi_2"/>
    <property type="match status" value="1"/>
</dbReference>
<name>A0A430R8T6_THESC</name>
<protein>
    <submittedName>
        <fullName evidence="1">DNA-binding protein</fullName>
    </submittedName>
</protein>
<dbReference type="InterPro" id="IPR011664">
    <property type="entry name" value="Abi_system_AbiD/AbiF-like"/>
</dbReference>
<sequence>MKRPFEKQPRTLEEQILRLEQRGLIIHDPQRAKEFLAKVQYMRLRPYWHLFEENPEKHTFRKGTTFDDLTALYIRDQHLRLLVFEAIAHVEVALRSQWAYQLALAHGTQAYLNAALHHNPHYHRENLEQLLEEWDRAWEHDPVLRHFEETYQDEYPPIWLACEVISFGTLSRFFANLKDRALSESIASRFGLPHSYLKRVIKHLVVVRNIVAHHGRLWDRKITAFSLPLPEKRPFKLREAMLKALDQQRIYSTLAVLVYMGEHLGYREEWYPRLKALLEQYGTYLHQRMGFPHDWERLELWR</sequence>
<organism evidence="1 2">
    <name type="scientific">Thermus scotoductus</name>
    <dbReference type="NCBI Taxonomy" id="37636"/>
    <lineage>
        <taxon>Bacteria</taxon>
        <taxon>Thermotogati</taxon>
        <taxon>Deinococcota</taxon>
        <taxon>Deinococci</taxon>
        <taxon>Thermales</taxon>
        <taxon>Thermaceae</taxon>
        <taxon>Thermus</taxon>
    </lineage>
</organism>
<dbReference type="EMBL" id="PELR01000170">
    <property type="protein sequence ID" value="RTH03713.1"/>
    <property type="molecule type" value="Genomic_DNA"/>
</dbReference>
<proteinExistence type="predicted"/>